<dbReference type="AlphaFoldDB" id="A0A9Q5I3K8"/>
<dbReference type="GO" id="GO:0016020">
    <property type="term" value="C:membrane"/>
    <property type="evidence" value="ECO:0007669"/>
    <property type="project" value="TreeGrafter"/>
</dbReference>
<dbReference type="Pfam" id="PF00728">
    <property type="entry name" value="Glyco_hydro_20"/>
    <property type="match status" value="1"/>
</dbReference>
<dbReference type="Proteomes" id="UP000757232">
    <property type="component" value="Unassembled WGS sequence"/>
</dbReference>
<feature type="active site" description="Proton donor" evidence="8">
    <location>
        <position position="337"/>
    </location>
</feature>
<organism evidence="12 13">
    <name type="scientific">Sanghuangporus baumii</name>
    <name type="common">Phellinus baumii</name>
    <dbReference type="NCBI Taxonomy" id="108892"/>
    <lineage>
        <taxon>Eukaryota</taxon>
        <taxon>Fungi</taxon>
        <taxon>Dikarya</taxon>
        <taxon>Basidiomycota</taxon>
        <taxon>Agaricomycotina</taxon>
        <taxon>Agaricomycetes</taxon>
        <taxon>Hymenochaetales</taxon>
        <taxon>Hymenochaetaceae</taxon>
        <taxon>Sanghuangporus</taxon>
    </lineage>
</organism>
<dbReference type="SUPFAM" id="SSF51445">
    <property type="entry name" value="(Trans)glycosidases"/>
    <property type="match status" value="1"/>
</dbReference>
<evidence type="ECO:0000256" key="5">
    <source>
        <dbReference type="ARBA" id="ARBA00023180"/>
    </source>
</evidence>
<protein>
    <recommendedName>
        <fullName evidence="7">Beta-hexosaminidase</fullName>
        <ecNumber evidence="7">3.2.1.52</ecNumber>
    </recommendedName>
</protein>
<dbReference type="Gene3D" id="3.30.379.10">
    <property type="entry name" value="Chitobiase/beta-hexosaminidase domain 2-like"/>
    <property type="match status" value="1"/>
</dbReference>
<feature type="chain" id="PRO_5040343790" description="Beta-hexosaminidase" evidence="9">
    <location>
        <begin position="22"/>
        <end position="565"/>
    </location>
</feature>
<accession>A0A9Q5I3K8</accession>
<dbReference type="EMBL" id="LNZH02000107">
    <property type="protein sequence ID" value="OCB91076.1"/>
    <property type="molecule type" value="Genomic_DNA"/>
</dbReference>
<dbReference type="PIRSF" id="PIRSF001093">
    <property type="entry name" value="B-hxosamndse_ab_euk"/>
    <property type="match status" value="1"/>
</dbReference>
<keyword evidence="5" id="KW-0325">Glycoprotein</keyword>
<keyword evidence="4 7" id="KW-0378">Hydrolase</keyword>
<evidence type="ECO:0000256" key="3">
    <source>
        <dbReference type="ARBA" id="ARBA00022729"/>
    </source>
</evidence>
<evidence type="ECO:0000256" key="2">
    <source>
        <dbReference type="ARBA" id="ARBA00006285"/>
    </source>
</evidence>
<dbReference type="FunFam" id="3.20.20.80:FF:000063">
    <property type="entry name" value="Beta-hexosaminidase"/>
    <property type="match status" value="1"/>
</dbReference>
<dbReference type="PANTHER" id="PTHR22600">
    <property type="entry name" value="BETA-HEXOSAMINIDASE"/>
    <property type="match status" value="1"/>
</dbReference>
<gene>
    <name evidence="12" type="ORF">A7U60_g1713</name>
</gene>
<dbReference type="Pfam" id="PF14845">
    <property type="entry name" value="Glycohydro_20b2"/>
    <property type="match status" value="1"/>
</dbReference>
<dbReference type="CDD" id="cd06562">
    <property type="entry name" value="GH20_HexA_HexB-like"/>
    <property type="match status" value="1"/>
</dbReference>
<dbReference type="InterPro" id="IPR029018">
    <property type="entry name" value="Hex-like_dom2"/>
</dbReference>
<evidence type="ECO:0000313" key="13">
    <source>
        <dbReference type="Proteomes" id="UP000757232"/>
    </source>
</evidence>
<comment type="caution">
    <text evidence="12">The sequence shown here is derived from an EMBL/GenBank/DDBJ whole genome shotgun (WGS) entry which is preliminary data.</text>
</comment>
<evidence type="ECO:0000256" key="4">
    <source>
        <dbReference type="ARBA" id="ARBA00022801"/>
    </source>
</evidence>
<evidence type="ECO:0000256" key="1">
    <source>
        <dbReference type="ARBA" id="ARBA00001231"/>
    </source>
</evidence>
<comment type="catalytic activity">
    <reaction evidence="1 7">
        <text>Hydrolysis of terminal non-reducing N-acetyl-D-hexosamine residues in N-acetyl-beta-D-hexosaminides.</text>
        <dbReference type="EC" id="3.2.1.52"/>
    </reaction>
</comment>
<feature type="signal peptide" evidence="9">
    <location>
        <begin position="1"/>
        <end position="21"/>
    </location>
</feature>
<evidence type="ECO:0000256" key="9">
    <source>
        <dbReference type="SAM" id="SignalP"/>
    </source>
</evidence>
<name>A0A9Q5I3K8_SANBA</name>
<keyword evidence="3 9" id="KW-0732">Signal</keyword>
<dbReference type="PRINTS" id="PR00738">
    <property type="entry name" value="GLHYDRLASE20"/>
</dbReference>
<dbReference type="PANTHER" id="PTHR22600:SF26">
    <property type="entry name" value="BETA-N-ACETYLHEXOSAMINIDASE"/>
    <property type="match status" value="1"/>
</dbReference>
<keyword evidence="6 7" id="KW-0326">Glycosidase</keyword>
<feature type="domain" description="Beta-hexosaminidase eukaryotic type N-terminal" evidence="11">
    <location>
        <begin position="23"/>
        <end position="155"/>
    </location>
</feature>
<dbReference type="OrthoDB" id="428480at2759"/>
<evidence type="ECO:0000259" key="11">
    <source>
        <dbReference type="Pfam" id="PF14845"/>
    </source>
</evidence>
<reference evidence="12" key="1">
    <citation type="submission" date="2016-06" db="EMBL/GenBank/DDBJ databases">
        <title>Draft Genome sequence of the fungus Inonotus baumii.</title>
        <authorList>
            <person name="Zhu H."/>
            <person name="Lin W."/>
        </authorList>
    </citation>
    <scope>NUCLEOTIDE SEQUENCE</scope>
    <source>
        <strain evidence="12">821</strain>
    </source>
</reference>
<feature type="domain" description="Glycoside hydrolase family 20 catalytic" evidence="10">
    <location>
        <begin position="178"/>
        <end position="510"/>
    </location>
</feature>
<dbReference type="InterPro" id="IPR025705">
    <property type="entry name" value="Beta_hexosaminidase_sua/sub"/>
</dbReference>
<sequence>MNTLTCLSFSLLFSSLTLTNAALWPIPRQLSTGDSPLRLSNSFSISTAFDSPPVDLSDAIARTSELLKNDKLDPLTVDHGAALAKNASSAPELTSLVLSLADGKTAQNISDEAIKPVGERDEEYTLSMSKDGGEAKIQANSTLGLFRGLTTFGQLWYTVDDTIFAYGFPLEITDSPAFPYRGFMLDTARNYFPVSDIQRTLDAMSWVKLNQFHWHIVDSQSFPLQVAAFPELSGSAAYSSASVYSAQDVSDIISYAAARGIDVLVEVDTPGHTSAIASSHPEHIACAEKTPWATYANEPPAGQLRFASDSTTNFTVSLLSEVAKLFPSSLFSTGGDEINVPCYDEDEETQQILNQTGKSLEEALDAFTEASHNAIRGLGKTPVVWEEMVLSHNVTLGNDTIIMVWISSEDVQGVAEAGFRIVHAASDYFYLDCGGGGWVGANIAGNSWCDPFKTWQKSYSFDPFANLTSSQQSLILGGESLLWTEQSSPENLDPIVWPRAASAAEIYWTGATLPDGSVRNDAEGVRAALPRLHDVAYRLRKRGIKAIALQPEWCARRPGACDIDA</sequence>
<evidence type="ECO:0000313" key="12">
    <source>
        <dbReference type="EMBL" id="OCB91076.1"/>
    </source>
</evidence>
<dbReference type="Gene3D" id="3.20.20.80">
    <property type="entry name" value="Glycosidases"/>
    <property type="match status" value="1"/>
</dbReference>
<comment type="similarity">
    <text evidence="2 7">Belongs to the glycosyl hydrolase 20 family.</text>
</comment>
<dbReference type="EC" id="3.2.1.52" evidence="7"/>
<dbReference type="GO" id="GO:0005975">
    <property type="term" value="P:carbohydrate metabolic process"/>
    <property type="evidence" value="ECO:0007669"/>
    <property type="project" value="InterPro"/>
</dbReference>
<dbReference type="GO" id="GO:0004563">
    <property type="term" value="F:beta-N-acetylhexosaminidase activity"/>
    <property type="evidence" value="ECO:0007669"/>
    <property type="project" value="UniProtKB-EC"/>
</dbReference>
<dbReference type="InterPro" id="IPR017853">
    <property type="entry name" value="GH"/>
</dbReference>
<dbReference type="SUPFAM" id="SSF55545">
    <property type="entry name" value="beta-N-acetylhexosaminidase-like domain"/>
    <property type="match status" value="1"/>
</dbReference>
<keyword evidence="13" id="KW-1185">Reference proteome</keyword>
<evidence type="ECO:0000256" key="8">
    <source>
        <dbReference type="PIRSR" id="PIRSR001093-1"/>
    </source>
</evidence>
<dbReference type="InterPro" id="IPR029019">
    <property type="entry name" value="HEX_eukaryotic_N"/>
</dbReference>
<dbReference type="GO" id="GO:0030203">
    <property type="term" value="P:glycosaminoglycan metabolic process"/>
    <property type="evidence" value="ECO:0007669"/>
    <property type="project" value="TreeGrafter"/>
</dbReference>
<proteinExistence type="inferred from homology"/>
<dbReference type="InterPro" id="IPR015883">
    <property type="entry name" value="Glyco_hydro_20_cat"/>
</dbReference>
<evidence type="ECO:0000259" key="10">
    <source>
        <dbReference type="Pfam" id="PF00728"/>
    </source>
</evidence>
<evidence type="ECO:0000256" key="7">
    <source>
        <dbReference type="PIRNR" id="PIRNR001093"/>
    </source>
</evidence>
<evidence type="ECO:0000256" key="6">
    <source>
        <dbReference type="ARBA" id="ARBA00023295"/>
    </source>
</evidence>